<comment type="subunit">
    <text evidence="9">Homohexamer.</text>
</comment>
<dbReference type="PANTHER" id="PTHR21342:SF1">
    <property type="entry name" value="PHOSPHOPANTETHEINE ADENYLYLTRANSFERASE"/>
    <property type="match status" value="1"/>
</dbReference>
<dbReference type="EC" id="2.7.7.3" evidence="9"/>
<feature type="site" description="Transition state stabilizer" evidence="9">
    <location>
        <position position="25"/>
    </location>
</feature>
<accession>A0A850NPV8</accession>
<comment type="caution">
    <text evidence="11">The sequence shown here is derived from an EMBL/GenBank/DDBJ whole genome shotgun (WGS) entry which is preliminary data.</text>
</comment>
<evidence type="ECO:0000256" key="5">
    <source>
        <dbReference type="ARBA" id="ARBA00022840"/>
    </source>
</evidence>
<keyword evidence="4 9" id="KW-0547">Nucleotide-binding</keyword>
<keyword evidence="2 9" id="KW-0808">Transferase</keyword>
<keyword evidence="6 9" id="KW-0460">Magnesium</keyword>
<evidence type="ECO:0000256" key="6">
    <source>
        <dbReference type="ARBA" id="ARBA00022842"/>
    </source>
</evidence>
<dbReference type="CDD" id="cd02163">
    <property type="entry name" value="PPAT"/>
    <property type="match status" value="1"/>
</dbReference>
<keyword evidence="3 9" id="KW-0548">Nucleotidyltransferase</keyword>
<dbReference type="SUPFAM" id="SSF52374">
    <property type="entry name" value="Nucleotidylyl transferase"/>
    <property type="match status" value="1"/>
</dbReference>
<feature type="domain" description="Cytidyltransferase-like" evidence="10">
    <location>
        <begin position="13"/>
        <end position="146"/>
    </location>
</feature>
<organism evidence="11 12">
    <name type="scientific">Endobacter medicaginis</name>
    <dbReference type="NCBI Taxonomy" id="1181271"/>
    <lineage>
        <taxon>Bacteria</taxon>
        <taxon>Pseudomonadati</taxon>
        <taxon>Pseudomonadota</taxon>
        <taxon>Alphaproteobacteria</taxon>
        <taxon>Acetobacterales</taxon>
        <taxon>Acetobacteraceae</taxon>
        <taxon>Endobacter</taxon>
    </lineage>
</organism>
<dbReference type="GO" id="GO:0005737">
    <property type="term" value="C:cytoplasm"/>
    <property type="evidence" value="ECO:0007669"/>
    <property type="project" value="UniProtKB-SubCell"/>
</dbReference>
<dbReference type="HAMAP" id="MF_00151">
    <property type="entry name" value="PPAT_bact"/>
    <property type="match status" value="1"/>
</dbReference>
<dbReference type="Pfam" id="PF01467">
    <property type="entry name" value="CTP_transf_like"/>
    <property type="match status" value="1"/>
</dbReference>
<comment type="cofactor">
    <cofactor evidence="9">
        <name>Mg(2+)</name>
        <dbReference type="ChEBI" id="CHEBI:18420"/>
    </cofactor>
</comment>
<dbReference type="GO" id="GO:0015937">
    <property type="term" value="P:coenzyme A biosynthetic process"/>
    <property type="evidence" value="ECO:0007669"/>
    <property type="project" value="UniProtKB-UniRule"/>
</dbReference>
<dbReference type="PANTHER" id="PTHR21342">
    <property type="entry name" value="PHOSPHOPANTETHEINE ADENYLYLTRANSFERASE"/>
    <property type="match status" value="1"/>
</dbReference>
<comment type="pathway">
    <text evidence="9">Cofactor biosynthesis; coenzyme A biosynthesis; CoA from (R)-pantothenate: step 4/5.</text>
</comment>
<dbReference type="NCBIfam" id="TIGR00125">
    <property type="entry name" value="cyt_tran_rel"/>
    <property type="match status" value="1"/>
</dbReference>
<dbReference type="GO" id="GO:0004595">
    <property type="term" value="F:pantetheine-phosphate adenylyltransferase activity"/>
    <property type="evidence" value="ECO:0007669"/>
    <property type="project" value="UniProtKB-UniRule"/>
</dbReference>
<dbReference type="InterPro" id="IPR014729">
    <property type="entry name" value="Rossmann-like_a/b/a_fold"/>
</dbReference>
<sequence>MGSPVVSEPKVGLYPGTFDPITNGHRDIIRRAARLVDRLVVAVAQNIGKEPVLGLDERIDCVRHEAAEITAATGTPIEVIGFANLLVDCARENGAGLIIRGLRVVADFDYEVQMFGMNHRLDPNIETVFLMATERHQFISSRLVKEVARLGGDIASFVSPHTLQRVLARL</sequence>
<comment type="function">
    <text evidence="9">Reversibly transfers an adenylyl group from ATP to 4'-phosphopantetheine, yielding dephospho-CoA (dPCoA) and pyrophosphate.</text>
</comment>
<evidence type="ECO:0000256" key="4">
    <source>
        <dbReference type="ARBA" id="ARBA00022741"/>
    </source>
</evidence>
<feature type="binding site" evidence="9">
    <location>
        <begin position="17"/>
        <end position="18"/>
    </location>
    <ligand>
        <name>ATP</name>
        <dbReference type="ChEBI" id="CHEBI:30616"/>
    </ligand>
</feature>
<dbReference type="InterPro" id="IPR004821">
    <property type="entry name" value="Cyt_trans-like"/>
</dbReference>
<proteinExistence type="inferred from homology"/>
<evidence type="ECO:0000256" key="7">
    <source>
        <dbReference type="ARBA" id="ARBA00022993"/>
    </source>
</evidence>
<comment type="catalytic activity">
    <reaction evidence="8 9">
        <text>(R)-4'-phosphopantetheine + ATP + H(+) = 3'-dephospho-CoA + diphosphate</text>
        <dbReference type="Rhea" id="RHEA:19801"/>
        <dbReference type="ChEBI" id="CHEBI:15378"/>
        <dbReference type="ChEBI" id="CHEBI:30616"/>
        <dbReference type="ChEBI" id="CHEBI:33019"/>
        <dbReference type="ChEBI" id="CHEBI:57328"/>
        <dbReference type="ChEBI" id="CHEBI:61723"/>
        <dbReference type="EC" id="2.7.7.3"/>
    </reaction>
</comment>
<comment type="subcellular location">
    <subcellularLocation>
        <location evidence="9">Cytoplasm</location>
    </subcellularLocation>
</comment>
<feature type="binding site" evidence="9">
    <location>
        <position position="17"/>
    </location>
    <ligand>
        <name>substrate</name>
    </ligand>
</feature>
<keyword evidence="1 9" id="KW-0963">Cytoplasm</keyword>
<dbReference type="Gene3D" id="3.40.50.620">
    <property type="entry name" value="HUPs"/>
    <property type="match status" value="1"/>
</dbReference>
<reference evidence="11 12" key="1">
    <citation type="submission" date="2020-06" db="EMBL/GenBank/DDBJ databases">
        <title>Description of novel acetic acid bacteria.</title>
        <authorList>
            <person name="Sombolestani A."/>
        </authorList>
    </citation>
    <scope>NUCLEOTIDE SEQUENCE [LARGE SCALE GENOMIC DNA]</scope>
    <source>
        <strain evidence="11 12">LMG 26838</strain>
    </source>
</reference>
<name>A0A850NPV8_9PROT</name>
<dbReference type="EMBL" id="JABXXQ010000080">
    <property type="protein sequence ID" value="NVN29896.1"/>
    <property type="molecule type" value="Genomic_DNA"/>
</dbReference>
<evidence type="ECO:0000256" key="1">
    <source>
        <dbReference type="ARBA" id="ARBA00022490"/>
    </source>
</evidence>
<keyword evidence="5 9" id="KW-0067">ATP-binding</keyword>
<keyword evidence="7 9" id="KW-0173">Coenzyme A biosynthesis</keyword>
<gene>
    <name evidence="9 11" type="primary">coaD</name>
    <name evidence="11" type="ORF">HUK83_06055</name>
</gene>
<evidence type="ECO:0000256" key="3">
    <source>
        <dbReference type="ARBA" id="ARBA00022695"/>
    </source>
</evidence>
<feature type="binding site" evidence="9">
    <location>
        <position position="111"/>
    </location>
    <ligand>
        <name>ATP</name>
        <dbReference type="ChEBI" id="CHEBI:30616"/>
    </ligand>
</feature>
<feature type="binding site" evidence="9">
    <location>
        <begin position="136"/>
        <end position="142"/>
    </location>
    <ligand>
        <name>ATP</name>
        <dbReference type="ChEBI" id="CHEBI:30616"/>
    </ligand>
</feature>
<evidence type="ECO:0000259" key="10">
    <source>
        <dbReference type="Pfam" id="PF01467"/>
    </source>
</evidence>
<evidence type="ECO:0000256" key="2">
    <source>
        <dbReference type="ARBA" id="ARBA00022679"/>
    </source>
</evidence>
<protein>
    <recommendedName>
        <fullName evidence="9">Phosphopantetheine adenylyltransferase</fullName>
        <ecNumber evidence="9">2.7.7.3</ecNumber>
    </recommendedName>
    <alternativeName>
        <fullName evidence="9">Dephospho-CoA pyrophosphorylase</fullName>
    </alternativeName>
    <alternativeName>
        <fullName evidence="9">Pantetheine-phosphate adenylyltransferase</fullName>
        <shortName evidence="9">PPAT</shortName>
    </alternativeName>
</protein>
<dbReference type="UniPathway" id="UPA00241">
    <property type="reaction ID" value="UER00355"/>
</dbReference>
<evidence type="ECO:0000313" key="11">
    <source>
        <dbReference type="EMBL" id="NVN29896.1"/>
    </source>
</evidence>
<evidence type="ECO:0000256" key="8">
    <source>
        <dbReference type="ARBA" id="ARBA00029346"/>
    </source>
</evidence>
<dbReference type="AlphaFoldDB" id="A0A850NPV8"/>
<evidence type="ECO:0000256" key="9">
    <source>
        <dbReference type="HAMAP-Rule" id="MF_00151"/>
    </source>
</evidence>
<feature type="binding site" evidence="9">
    <location>
        <position position="86"/>
    </location>
    <ligand>
        <name>substrate</name>
    </ligand>
</feature>
<dbReference type="InterPro" id="IPR001980">
    <property type="entry name" value="PPAT"/>
</dbReference>
<feature type="binding site" evidence="9">
    <location>
        <position position="100"/>
    </location>
    <ligand>
        <name>substrate</name>
    </ligand>
</feature>
<comment type="similarity">
    <text evidence="9">Belongs to the bacterial CoaD family.</text>
</comment>
<dbReference type="Proteomes" id="UP000565205">
    <property type="component" value="Unassembled WGS sequence"/>
</dbReference>
<feature type="binding site" evidence="9">
    <location>
        <position position="25"/>
    </location>
    <ligand>
        <name>ATP</name>
        <dbReference type="ChEBI" id="CHEBI:30616"/>
    </ligand>
</feature>
<feature type="binding site" evidence="9">
    <location>
        <position position="49"/>
    </location>
    <ligand>
        <name>substrate</name>
    </ligand>
</feature>
<dbReference type="GO" id="GO:0005524">
    <property type="term" value="F:ATP binding"/>
    <property type="evidence" value="ECO:0007669"/>
    <property type="project" value="UniProtKB-KW"/>
</dbReference>
<evidence type="ECO:0000313" key="12">
    <source>
        <dbReference type="Proteomes" id="UP000565205"/>
    </source>
</evidence>
<dbReference type="PRINTS" id="PR01020">
    <property type="entry name" value="LPSBIOSNTHSS"/>
</dbReference>
<feature type="binding site" evidence="9">
    <location>
        <begin position="101"/>
        <end position="103"/>
    </location>
    <ligand>
        <name>ATP</name>
        <dbReference type="ChEBI" id="CHEBI:30616"/>
    </ligand>
</feature>
<dbReference type="RefSeq" id="WP_176622978.1">
    <property type="nucleotide sequence ID" value="NZ_JABXXQ010000080.1"/>
</dbReference>
<dbReference type="NCBIfam" id="TIGR01510">
    <property type="entry name" value="coaD_prev_kdtB"/>
    <property type="match status" value="1"/>
</dbReference>